<dbReference type="InterPro" id="IPR043519">
    <property type="entry name" value="NT_sf"/>
</dbReference>
<dbReference type="Pfam" id="PF01966">
    <property type="entry name" value="HD"/>
    <property type="match status" value="1"/>
</dbReference>
<evidence type="ECO:0000256" key="6">
    <source>
        <dbReference type="ARBA" id="ARBA00022741"/>
    </source>
</evidence>
<comment type="cofactor">
    <cofactor evidence="1">
        <name>Mg(2+)</name>
        <dbReference type="ChEBI" id="CHEBI:18420"/>
    </cofactor>
</comment>
<evidence type="ECO:0000256" key="5">
    <source>
        <dbReference type="ARBA" id="ARBA00022723"/>
    </source>
</evidence>
<evidence type="ECO:0000313" key="10">
    <source>
        <dbReference type="EMBL" id="OHA70833.1"/>
    </source>
</evidence>
<dbReference type="PANTHER" id="PTHR46173">
    <property type="entry name" value="CCA TRNA NUCLEOTIDYLTRANSFERASE 1, MITOCHONDRIAL"/>
    <property type="match status" value="1"/>
</dbReference>
<evidence type="ECO:0000256" key="7">
    <source>
        <dbReference type="ARBA" id="ARBA00022842"/>
    </source>
</evidence>
<sequence>MIIPREVKTVTEKLEKDGYEAYIVGGCARDLLLGKNPDDWDVATSAKPEEIRTVFPKSFYENKFLTVTVQTGNKEESLKEIEVTTFRTEAQYTDKRHPDEVNFASTVQEDLARRDFTVNAIAMSQKIENRKQKIEIIDPFNGQKDLKNKTIRAVGNPEKRFSEDALRMMRAARLSIILGFEIEKDTALAIKKNSGWIRHISQERIRDEFLKIIMSEKAMEGVELLRELSLLKYILPELEEGYGVGQNKHHIYSCYEHNMRALDFAAKKNFNKDVRMASLLHDIAKPRVKHGEGVDSTFYNHEVIGAKMTQRILDRLKFPKKDAEKITKLVRYHLFYYNVDEVGESSVRRLVRQVGTKNMEELLQLRMADRIGSGVPKAEPYKLRHLKYIIDKVSQDPISAKMLKVSGNDVMTILKIKPGPRVGQILDILLGFILDDPKNNKKEFLEKEVEQLGKLSEKELASLSKKAKAGREKLEVKKDEMTKKKYWVS</sequence>
<dbReference type="Proteomes" id="UP000177078">
    <property type="component" value="Unassembled WGS sequence"/>
</dbReference>
<keyword evidence="4" id="KW-0548">Nucleotidyltransferase</keyword>
<dbReference type="STRING" id="1802457.A3F15_00985"/>
<dbReference type="InterPro" id="IPR003607">
    <property type="entry name" value="HD/PDEase_dom"/>
</dbReference>
<evidence type="ECO:0000256" key="1">
    <source>
        <dbReference type="ARBA" id="ARBA00001946"/>
    </source>
</evidence>
<dbReference type="Pfam" id="PF12627">
    <property type="entry name" value="PolyA_pol_RNAbd"/>
    <property type="match status" value="1"/>
</dbReference>
<dbReference type="PROSITE" id="PS51831">
    <property type="entry name" value="HD"/>
    <property type="match status" value="1"/>
</dbReference>
<dbReference type="Gene3D" id="1.10.246.80">
    <property type="match status" value="1"/>
</dbReference>
<dbReference type="GO" id="GO:0000166">
    <property type="term" value="F:nucleotide binding"/>
    <property type="evidence" value="ECO:0007669"/>
    <property type="project" value="UniProtKB-KW"/>
</dbReference>
<keyword evidence="6" id="KW-0547">Nucleotide-binding</keyword>
<dbReference type="AlphaFoldDB" id="A0A1G2RDB2"/>
<dbReference type="CDD" id="cd05398">
    <property type="entry name" value="NT_ClassII-CCAase"/>
    <property type="match status" value="1"/>
</dbReference>
<gene>
    <name evidence="10" type="ORF">A3F15_00985</name>
</gene>
<protein>
    <recommendedName>
        <fullName evidence="9">HD domain-containing protein</fullName>
    </recommendedName>
</protein>
<dbReference type="InterPro" id="IPR050264">
    <property type="entry name" value="Bact_CCA-adding_enz_type3_sf"/>
</dbReference>
<dbReference type="GO" id="GO:0016779">
    <property type="term" value="F:nucleotidyltransferase activity"/>
    <property type="evidence" value="ECO:0007669"/>
    <property type="project" value="UniProtKB-KW"/>
</dbReference>
<keyword evidence="2 8" id="KW-0808">Transferase</keyword>
<comment type="similarity">
    <text evidence="8">Belongs to the tRNA nucleotidyltransferase/poly(A) polymerase family.</text>
</comment>
<dbReference type="Pfam" id="PF01743">
    <property type="entry name" value="PolyA_pol"/>
    <property type="match status" value="1"/>
</dbReference>
<dbReference type="PANTHER" id="PTHR46173:SF1">
    <property type="entry name" value="CCA TRNA NUCLEOTIDYLTRANSFERASE 1, MITOCHONDRIAL"/>
    <property type="match status" value="1"/>
</dbReference>
<dbReference type="GO" id="GO:0008033">
    <property type="term" value="P:tRNA processing"/>
    <property type="evidence" value="ECO:0007669"/>
    <property type="project" value="UniProtKB-KW"/>
</dbReference>
<dbReference type="InterPro" id="IPR006674">
    <property type="entry name" value="HD_domain"/>
</dbReference>
<keyword evidence="7" id="KW-0460">Magnesium</keyword>
<dbReference type="GO" id="GO:0046872">
    <property type="term" value="F:metal ion binding"/>
    <property type="evidence" value="ECO:0007669"/>
    <property type="project" value="UniProtKB-KW"/>
</dbReference>
<dbReference type="InterPro" id="IPR002646">
    <property type="entry name" value="PolA_pol_head_dom"/>
</dbReference>
<evidence type="ECO:0000256" key="8">
    <source>
        <dbReference type="RuleBase" id="RU003953"/>
    </source>
</evidence>
<dbReference type="SUPFAM" id="SSF81891">
    <property type="entry name" value="Poly A polymerase C-terminal region-like"/>
    <property type="match status" value="1"/>
</dbReference>
<dbReference type="EMBL" id="MHUC01000017">
    <property type="protein sequence ID" value="OHA70833.1"/>
    <property type="molecule type" value="Genomic_DNA"/>
</dbReference>
<evidence type="ECO:0000313" key="11">
    <source>
        <dbReference type="Proteomes" id="UP000177078"/>
    </source>
</evidence>
<feature type="domain" description="HD" evidence="9">
    <location>
        <begin position="254"/>
        <end position="368"/>
    </location>
</feature>
<organism evidence="10 11">
    <name type="scientific">Candidatus Wildermuthbacteria bacterium RIFCSPHIGHO2_12_FULL_40_12</name>
    <dbReference type="NCBI Taxonomy" id="1802457"/>
    <lineage>
        <taxon>Bacteria</taxon>
        <taxon>Candidatus Wildermuthiibacteriota</taxon>
    </lineage>
</organism>
<keyword evidence="5" id="KW-0479">Metal-binding</keyword>
<keyword evidence="8" id="KW-0694">RNA-binding</keyword>
<comment type="caution">
    <text evidence="10">The sequence shown here is derived from an EMBL/GenBank/DDBJ whole genome shotgun (WGS) entry which is preliminary data.</text>
</comment>
<accession>A0A1G2RDB2</accession>
<dbReference type="InterPro" id="IPR032828">
    <property type="entry name" value="PolyA_RNA-bd"/>
</dbReference>
<evidence type="ECO:0000256" key="3">
    <source>
        <dbReference type="ARBA" id="ARBA00022694"/>
    </source>
</evidence>
<evidence type="ECO:0000259" key="9">
    <source>
        <dbReference type="PROSITE" id="PS51831"/>
    </source>
</evidence>
<dbReference type="CDD" id="cd00077">
    <property type="entry name" value="HDc"/>
    <property type="match status" value="1"/>
</dbReference>
<reference evidence="10 11" key="1">
    <citation type="journal article" date="2016" name="Nat. Commun.">
        <title>Thousands of microbial genomes shed light on interconnected biogeochemical processes in an aquifer system.</title>
        <authorList>
            <person name="Anantharaman K."/>
            <person name="Brown C.T."/>
            <person name="Hug L.A."/>
            <person name="Sharon I."/>
            <person name="Castelle C.J."/>
            <person name="Probst A.J."/>
            <person name="Thomas B.C."/>
            <person name="Singh A."/>
            <person name="Wilkins M.J."/>
            <person name="Karaoz U."/>
            <person name="Brodie E.L."/>
            <person name="Williams K.H."/>
            <person name="Hubbard S.S."/>
            <person name="Banfield J.F."/>
        </authorList>
    </citation>
    <scope>NUCLEOTIDE SEQUENCE [LARGE SCALE GENOMIC DNA]</scope>
</reference>
<dbReference type="SUPFAM" id="SSF81301">
    <property type="entry name" value="Nucleotidyltransferase"/>
    <property type="match status" value="1"/>
</dbReference>
<proteinExistence type="inferred from homology"/>
<dbReference type="GO" id="GO:0000049">
    <property type="term" value="F:tRNA binding"/>
    <property type="evidence" value="ECO:0007669"/>
    <property type="project" value="TreeGrafter"/>
</dbReference>
<evidence type="ECO:0000256" key="2">
    <source>
        <dbReference type="ARBA" id="ARBA00022679"/>
    </source>
</evidence>
<name>A0A1G2RDB2_9BACT</name>
<dbReference type="Gene3D" id="3.30.460.10">
    <property type="entry name" value="Beta Polymerase, domain 2"/>
    <property type="match status" value="1"/>
</dbReference>
<dbReference type="Gene3D" id="1.10.3090.10">
    <property type="entry name" value="cca-adding enzyme, domain 2"/>
    <property type="match status" value="1"/>
</dbReference>
<keyword evidence="3" id="KW-0819">tRNA processing</keyword>
<evidence type="ECO:0000256" key="4">
    <source>
        <dbReference type="ARBA" id="ARBA00022695"/>
    </source>
</evidence>